<organism evidence="1 2">
    <name type="scientific">Somion occarium</name>
    <dbReference type="NCBI Taxonomy" id="3059160"/>
    <lineage>
        <taxon>Eukaryota</taxon>
        <taxon>Fungi</taxon>
        <taxon>Dikarya</taxon>
        <taxon>Basidiomycota</taxon>
        <taxon>Agaricomycotina</taxon>
        <taxon>Agaricomycetes</taxon>
        <taxon>Polyporales</taxon>
        <taxon>Cerrenaceae</taxon>
        <taxon>Somion</taxon>
    </lineage>
</organism>
<proteinExistence type="predicted"/>
<protein>
    <submittedName>
        <fullName evidence="1">Uncharacterized protein</fullName>
    </submittedName>
</protein>
<dbReference type="Gene3D" id="3.50.50.60">
    <property type="entry name" value="FAD/NAD(P)-binding domain"/>
    <property type="match status" value="1"/>
</dbReference>
<keyword evidence="2" id="KW-1185">Reference proteome</keyword>
<dbReference type="Proteomes" id="UP001497453">
    <property type="component" value="Chromosome 4"/>
</dbReference>
<evidence type="ECO:0000313" key="2">
    <source>
        <dbReference type="Proteomes" id="UP001497453"/>
    </source>
</evidence>
<evidence type="ECO:0000313" key="1">
    <source>
        <dbReference type="EMBL" id="CAL1706780.1"/>
    </source>
</evidence>
<accession>A0ABP1DFZ4</accession>
<gene>
    <name evidence="1" type="ORF">GFSPODELE1_LOCUS6039</name>
</gene>
<reference evidence="2" key="1">
    <citation type="submission" date="2024-04" db="EMBL/GenBank/DDBJ databases">
        <authorList>
            <person name="Shaw F."/>
            <person name="Minotto A."/>
        </authorList>
    </citation>
    <scope>NUCLEOTIDE SEQUENCE [LARGE SCALE GENOMIC DNA]</scope>
</reference>
<name>A0ABP1DFZ4_9APHY</name>
<sequence length="161" mass="18018">MSPFILWDYPYIEPINEVLGAHCVESPRVHHLKACLPSHWRRYSRPHRRGSANQIWSYSSLAHADTVDPRSVTEDPNCIVGIIEIGNSHNDDPIVKIPGFIGRNLAEGSSMVNFLACSRPTKSEIDAIEELGNPGWNWESVGHTPKRANVSRLLTSPIKSQ</sequence>
<dbReference type="InterPro" id="IPR036188">
    <property type="entry name" value="FAD/NAD-bd_sf"/>
</dbReference>
<dbReference type="EMBL" id="OZ037947">
    <property type="protein sequence ID" value="CAL1706780.1"/>
    <property type="molecule type" value="Genomic_DNA"/>
</dbReference>